<feature type="transmembrane region" description="Helical" evidence="1">
    <location>
        <begin position="6"/>
        <end position="29"/>
    </location>
</feature>
<dbReference type="RefSeq" id="WP_015185069.1">
    <property type="nucleotide sequence ID" value="NC_019738.1"/>
</dbReference>
<accession>K9WMA4</accession>
<dbReference type="Proteomes" id="UP000010471">
    <property type="component" value="Chromosome"/>
</dbReference>
<evidence type="ECO:0000313" key="2">
    <source>
        <dbReference type="EMBL" id="AFZ20936.1"/>
    </source>
</evidence>
<dbReference type="AlphaFoldDB" id="K9WMA4"/>
<proteinExistence type="predicted"/>
<protein>
    <submittedName>
        <fullName evidence="2">Uncharacterized protein</fullName>
    </submittedName>
</protein>
<evidence type="ECO:0000313" key="3">
    <source>
        <dbReference type="Proteomes" id="UP000010471"/>
    </source>
</evidence>
<dbReference type="EMBL" id="CP003630">
    <property type="protein sequence ID" value="AFZ20936.1"/>
    <property type="molecule type" value="Genomic_DNA"/>
</dbReference>
<gene>
    <name evidence="2" type="ORF">Mic7113_5287</name>
</gene>
<dbReference type="HOGENOM" id="CLU_3170275_0_0_3"/>
<keyword evidence="1" id="KW-0472">Membrane</keyword>
<keyword evidence="3" id="KW-1185">Reference proteome</keyword>
<organism evidence="2 3">
    <name type="scientific">Allocoleopsis franciscana PCC 7113</name>
    <dbReference type="NCBI Taxonomy" id="1173027"/>
    <lineage>
        <taxon>Bacteria</taxon>
        <taxon>Bacillati</taxon>
        <taxon>Cyanobacteriota</taxon>
        <taxon>Cyanophyceae</taxon>
        <taxon>Coleofasciculales</taxon>
        <taxon>Coleofasciculaceae</taxon>
        <taxon>Allocoleopsis</taxon>
        <taxon>Allocoleopsis franciscana</taxon>
    </lineage>
</organism>
<dbReference type="KEGG" id="mic:Mic7113_5287"/>
<name>K9WMA4_9CYAN</name>
<dbReference type="STRING" id="1173027.Mic7113_5287"/>
<reference evidence="2 3" key="1">
    <citation type="submission" date="2012-06" db="EMBL/GenBank/DDBJ databases">
        <title>Finished chromosome of genome of Microcoleus sp. PCC 7113.</title>
        <authorList>
            <consortium name="US DOE Joint Genome Institute"/>
            <person name="Gugger M."/>
            <person name="Coursin T."/>
            <person name="Rippka R."/>
            <person name="Tandeau De Marsac N."/>
            <person name="Huntemann M."/>
            <person name="Wei C.-L."/>
            <person name="Han J."/>
            <person name="Detter J.C."/>
            <person name="Han C."/>
            <person name="Tapia R."/>
            <person name="Chen A."/>
            <person name="Kyrpides N."/>
            <person name="Mavromatis K."/>
            <person name="Markowitz V."/>
            <person name="Szeto E."/>
            <person name="Ivanova N."/>
            <person name="Pagani I."/>
            <person name="Pati A."/>
            <person name="Goodwin L."/>
            <person name="Nordberg H.P."/>
            <person name="Cantor M.N."/>
            <person name="Hua S.X."/>
            <person name="Woyke T."/>
            <person name="Kerfeld C.A."/>
        </authorList>
    </citation>
    <scope>NUCLEOTIDE SEQUENCE [LARGE SCALE GENOMIC DNA]</scope>
    <source>
        <strain evidence="2 3">PCC 7113</strain>
    </source>
</reference>
<keyword evidence="1" id="KW-0812">Transmembrane</keyword>
<keyword evidence="1" id="KW-1133">Transmembrane helix</keyword>
<evidence type="ECO:0000256" key="1">
    <source>
        <dbReference type="SAM" id="Phobius"/>
    </source>
</evidence>
<sequence>MFFTGTWSFTAVQSVLSFMATAITLAVALTRSQNLLHKSSIDEGYKQ</sequence>